<organism evidence="1 2">
    <name type="scientific">Alternaria atra</name>
    <dbReference type="NCBI Taxonomy" id="119953"/>
    <lineage>
        <taxon>Eukaryota</taxon>
        <taxon>Fungi</taxon>
        <taxon>Dikarya</taxon>
        <taxon>Ascomycota</taxon>
        <taxon>Pezizomycotina</taxon>
        <taxon>Dothideomycetes</taxon>
        <taxon>Pleosporomycetidae</taxon>
        <taxon>Pleosporales</taxon>
        <taxon>Pleosporineae</taxon>
        <taxon>Pleosporaceae</taxon>
        <taxon>Alternaria</taxon>
        <taxon>Alternaria sect. Ulocladioides</taxon>
    </lineage>
</organism>
<reference evidence="1" key="1">
    <citation type="submission" date="2021-05" db="EMBL/GenBank/DDBJ databases">
        <authorList>
            <person name="Stam R."/>
        </authorList>
    </citation>
    <scope>NUCLEOTIDE SEQUENCE</scope>
    <source>
        <strain evidence="1">CS162</strain>
    </source>
</reference>
<dbReference type="EMBL" id="CAJRGZ010000025">
    <property type="protein sequence ID" value="CAG5180972.1"/>
    <property type="molecule type" value="Genomic_DNA"/>
</dbReference>
<gene>
    <name evidence="1" type="ORF">ALTATR162_LOCUS9529</name>
</gene>
<accession>A0A8J2I750</accession>
<protein>
    <submittedName>
        <fullName evidence="1">Uncharacterized protein</fullName>
    </submittedName>
</protein>
<name>A0A8J2I750_9PLEO</name>
<dbReference type="RefSeq" id="XP_043173098.1">
    <property type="nucleotide sequence ID" value="XM_043317163.1"/>
</dbReference>
<dbReference type="Proteomes" id="UP000676310">
    <property type="component" value="Unassembled WGS sequence"/>
</dbReference>
<keyword evidence="2" id="KW-1185">Reference proteome</keyword>
<dbReference type="OrthoDB" id="366390at2759"/>
<evidence type="ECO:0000313" key="1">
    <source>
        <dbReference type="EMBL" id="CAG5180972.1"/>
    </source>
</evidence>
<comment type="caution">
    <text evidence="1">The sequence shown here is derived from an EMBL/GenBank/DDBJ whole genome shotgun (WGS) entry which is preliminary data.</text>
</comment>
<dbReference type="AlphaFoldDB" id="A0A8J2I750"/>
<sequence>MENLLDLPAAIFRMVIHELVNSIQEEGPYHRVMISPTWKLRSVCCGFAAEIDREVFSQQPKEFYSKNYGVQRLIQNSLSRYIMQVPRKSGSVKKRFFTRLRRMAHYIVEQVDCEIKTNVPTSSRKLMLA</sequence>
<dbReference type="GeneID" id="67021760"/>
<proteinExistence type="predicted"/>
<evidence type="ECO:0000313" key="2">
    <source>
        <dbReference type="Proteomes" id="UP000676310"/>
    </source>
</evidence>